<dbReference type="InterPro" id="IPR000626">
    <property type="entry name" value="Ubiquitin-like_dom"/>
</dbReference>
<dbReference type="FunFam" id="3.10.20.90:FF:000160">
    <property type="entry name" value="Polyubiquitin-C"/>
    <property type="match status" value="2"/>
</dbReference>
<protein>
    <submittedName>
        <fullName evidence="2">Ubiquitin</fullName>
    </submittedName>
</protein>
<dbReference type="InterPro" id="IPR050158">
    <property type="entry name" value="Ubiquitin_ubiquitin-like"/>
</dbReference>
<proteinExistence type="predicted"/>
<dbReference type="InterPro" id="IPR029071">
    <property type="entry name" value="Ubiquitin-like_domsf"/>
</dbReference>
<evidence type="ECO:0000259" key="1">
    <source>
        <dbReference type="PROSITE" id="PS50053"/>
    </source>
</evidence>
<dbReference type="InterPro" id="IPR019956">
    <property type="entry name" value="Ubiquitin_dom"/>
</dbReference>
<dbReference type="EMBL" id="Z22614">
    <property type="protein sequence ID" value="CAA80336.1"/>
    <property type="molecule type" value="Genomic_DNA"/>
</dbReference>
<feature type="domain" description="Ubiquitin-like" evidence="1">
    <location>
        <begin position="77"/>
        <end position="147"/>
    </location>
</feature>
<dbReference type="Pfam" id="PF00240">
    <property type="entry name" value="ubiquitin"/>
    <property type="match status" value="3"/>
</dbReference>
<evidence type="ECO:0000313" key="2">
    <source>
        <dbReference type="EMBL" id="CAA80336.1"/>
    </source>
</evidence>
<name>Q27195_TETPY</name>
<dbReference type="PANTHER" id="PTHR10666">
    <property type="entry name" value="UBIQUITIN"/>
    <property type="match status" value="1"/>
</dbReference>
<feature type="domain" description="Ubiquitin-like" evidence="1">
    <location>
        <begin position="1"/>
        <end position="76"/>
    </location>
</feature>
<feature type="domain" description="Ubiquitin-like" evidence="1">
    <location>
        <begin position="152"/>
        <end position="225"/>
    </location>
</feature>
<dbReference type="PROSITE" id="PS50053">
    <property type="entry name" value="UBIQUITIN_2"/>
    <property type="match status" value="3"/>
</dbReference>
<dbReference type="SMART" id="SM00213">
    <property type="entry name" value="UBQ"/>
    <property type="match status" value="3"/>
</dbReference>
<dbReference type="PRINTS" id="PR00348">
    <property type="entry name" value="UBIQUITIN"/>
</dbReference>
<dbReference type="AlphaFoldDB" id="Q27195"/>
<reference evidence="2" key="1">
    <citation type="submission" date="1993-04" db="EMBL/GenBank/DDBJ databases">
        <title>Clusters of 5S rRNAs in the intergenic regions of ubiquitin genes in Tetrahymena pyriformis.</title>
        <authorList>
            <person name="Guerreiro P."/>
            <person name="Neves A."/>
            <person name="Rodrigues-Pousada C."/>
        </authorList>
    </citation>
    <scope>NUCLEOTIDE SEQUENCE</scope>
    <source>
        <strain evidence="2">CGL</strain>
    </source>
</reference>
<sequence length="225" mass="25621">MYIFAKILNGKTMTLEVTHSDTIEKVKSLIQNKEGILIEQQRLLHTGKNLENQRTLSYYSIQIQSTLQLEIRQSGVMQIFVQTLAGKTITLDVTSSNTINDIKSMISDKESIPPDELRFIFAGKFLEEERTLSDLNIQKENTLHLVLIRVSMKIFVRTLCKIFTLEVDPSDNIKTVKTKIQDKEGIPSDQLKLIFSGTKLEDEKTLSSYNIQKDSTLNLVINLIG</sequence>
<reference evidence="2" key="2">
    <citation type="submission" date="1993-04" db="EMBL/GenBank/DDBJ databases">
        <title>Different classes of polyubiquitin genes in Tetrahymena pyriformis.</title>
        <authorList>
            <person name="Guerreiro P."/>
            <person name="Neves A."/>
            <person name="Rodrigues-Pousada C."/>
        </authorList>
    </citation>
    <scope>NUCLEOTIDE SEQUENCE</scope>
    <source>
        <strain evidence="2">CGL</strain>
    </source>
</reference>
<organism evidence="2">
    <name type="scientific">Tetrahymena pyriformis</name>
    <dbReference type="NCBI Taxonomy" id="5908"/>
    <lineage>
        <taxon>Eukaryota</taxon>
        <taxon>Sar</taxon>
        <taxon>Alveolata</taxon>
        <taxon>Ciliophora</taxon>
        <taxon>Intramacronucleata</taxon>
        <taxon>Oligohymenophorea</taxon>
        <taxon>Hymenostomatida</taxon>
        <taxon>Tetrahymenina</taxon>
        <taxon>Tetrahymenidae</taxon>
        <taxon>Tetrahymena</taxon>
    </lineage>
</organism>
<dbReference type="Gene3D" id="3.10.20.90">
    <property type="entry name" value="Phosphatidylinositol 3-kinase Catalytic Subunit, Chain A, domain 1"/>
    <property type="match status" value="3"/>
</dbReference>
<accession>Q27195</accession>
<dbReference type="SUPFAM" id="SSF54236">
    <property type="entry name" value="Ubiquitin-like"/>
    <property type="match status" value="3"/>
</dbReference>